<dbReference type="Pfam" id="PF05014">
    <property type="entry name" value="Nuc_deoxyrib_tr"/>
    <property type="match status" value="1"/>
</dbReference>
<evidence type="ECO:0000313" key="1">
    <source>
        <dbReference type="EMBL" id="BDA77798.1"/>
    </source>
</evidence>
<dbReference type="EMBL" id="AP025028">
    <property type="protein sequence ID" value="BDA77798.1"/>
    <property type="molecule type" value="Genomic_DNA"/>
</dbReference>
<keyword evidence="2" id="KW-1185">Reference proteome</keyword>
<dbReference type="InterPro" id="IPR007710">
    <property type="entry name" value="Nucleoside_deoxyribTrfase"/>
</dbReference>
<dbReference type="InterPro" id="IPR051239">
    <property type="entry name" value="2'-dNMP_N-hydrolase"/>
</dbReference>
<gene>
    <name evidence="1" type="ORF">LPTSP3_g07280</name>
</gene>
<reference evidence="1 2" key="1">
    <citation type="submission" date="2021-08" db="EMBL/GenBank/DDBJ databases">
        <title>Complete genome sequence of Leptospira kobayashii strain E30.</title>
        <authorList>
            <person name="Nakao R."/>
            <person name="Nakamura S."/>
            <person name="Masuzawa T."/>
            <person name="Koizumi N."/>
        </authorList>
    </citation>
    <scope>NUCLEOTIDE SEQUENCE [LARGE SCALE GENOMIC DNA]</scope>
    <source>
        <strain evidence="1 2">E30</strain>
    </source>
</reference>
<dbReference type="RefSeq" id="WP_109020769.1">
    <property type="nucleotide sequence ID" value="NZ_AP025028.1"/>
</dbReference>
<proteinExistence type="predicted"/>
<evidence type="ECO:0000313" key="2">
    <source>
        <dbReference type="Proteomes" id="UP000245263"/>
    </source>
</evidence>
<protein>
    <recommendedName>
        <fullName evidence="3">Nucleoside 2-deoxyribosyltransferase</fullName>
    </recommendedName>
</protein>
<name>A0ABN6KAD5_9LEPT</name>
<evidence type="ECO:0008006" key="3">
    <source>
        <dbReference type="Google" id="ProtNLM"/>
    </source>
</evidence>
<dbReference type="PANTHER" id="PTHR15364:SF0">
    <property type="entry name" value="2'-DEOXYNUCLEOSIDE 5'-PHOSPHATE N-HYDROLASE 1"/>
    <property type="match status" value="1"/>
</dbReference>
<organism evidence="1 2">
    <name type="scientific">Leptospira kobayashii</name>
    <dbReference type="NCBI Taxonomy" id="1917830"/>
    <lineage>
        <taxon>Bacteria</taxon>
        <taxon>Pseudomonadati</taxon>
        <taxon>Spirochaetota</taxon>
        <taxon>Spirochaetia</taxon>
        <taxon>Leptospirales</taxon>
        <taxon>Leptospiraceae</taxon>
        <taxon>Leptospira</taxon>
    </lineage>
</organism>
<dbReference type="Gene3D" id="3.40.50.450">
    <property type="match status" value="1"/>
</dbReference>
<dbReference type="PANTHER" id="PTHR15364">
    <property type="entry name" value="2'-DEOXYNUCLEOSIDE 5'-PHOSPHATE N-HYDROLASE 1"/>
    <property type="match status" value="1"/>
</dbReference>
<dbReference type="Proteomes" id="UP000245263">
    <property type="component" value="Chromosome 1"/>
</dbReference>
<accession>A0ABN6KAD5</accession>
<dbReference type="SUPFAM" id="SSF52309">
    <property type="entry name" value="N-(deoxy)ribosyltransferase-like"/>
    <property type="match status" value="1"/>
</dbReference>
<sequence length="176" mass="19461">MKSLSIYLAGPEVFLPDGYQVLQNHKRLCESRGFVAFTPLDGELPPEMKRDLSMAKRIFEVNCELIRKSDIIIANCNFFRGACTDDGTAFEIGYGFSLGKKIWGYRNSLVPLHQITAEIIPTTDHDSGYKMDANGYLLNEDFGNAINLMLEFSISQSGGKLILGGLTEVLNELAGS</sequence>